<dbReference type="AlphaFoldDB" id="A0AAD9GHH8"/>
<feature type="region of interest" description="Disordered" evidence="1">
    <location>
        <begin position="142"/>
        <end position="170"/>
    </location>
</feature>
<dbReference type="Proteomes" id="UP001195914">
    <property type="component" value="Unassembled WGS sequence"/>
</dbReference>
<keyword evidence="3" id="KW-1185">Reference proteome</keyword>
<dbReference type="EMBL" id="JAHBMH010000024">
    <property type="protein sequence ID" value="KAK1938549.1"/>
    <property type="molecule type" value="Genomic_DNA"/>
</dbReference>
<name>A0AAD9GHH8_BABDI</name>
<evidence type="ECO:0000313" key="2">
    <source>
        <dbReference type="EMBL" id="KAK1938549.1"/>
    </source>
</evidence>
<protein>
    <submittedName>
        <fullName evidence="2">Uncharacterized protein</fullName>
    </submittedName>
</protein>
<gene>
    <name evidence="2" type="ORF">X943_002236</name>
</gene>
<comment type="caution">
    <text evidence="2">The sequence shown here is derived from an EMBL/GenBank/DDBJ whole genome shotgun (WGS) entry which is preliminary data.</text>
</comment>
<evidence type="ECO:0000256" key="1">
    <source>
        <dbReference type="SAM" id="MobiDB-lite"/>
    </source>
</evidence>
<accession>A0AAD9GHH8</accession>
<feature type="region of interest" description="Disordered" evidence="1">
    <location>
        <begin position="1"/>
        <end position="93"/>
    </location>
</feature>
<reference evidence="2" key="1">
    <citation type="journal article" date="2014" name="Nucleic Acids Res.">
        <title>The evolutionary dynamics of variant antigen genes in Babesia reveal a history of genomic innovation underlying host-parasite interaction.</title>
        <authorList>
            <person name="Jackson A.P."/>
            <person name="Otto T.D."/>
            <person name="Darby A."/>
            <person name="Ramaprasad A."/>
            <person name="Xia D."/>
            <person name="Echaide I.E."/>
            <person name="Farber M."/>
            <person name="Gahlot S."/>
            <person name="Gamble J."/>
            <person name="Gupta D."/>
            <person name="Gupta Y."/>
            <person name="Jackson L."/>
            <person name="Malandrin L."/>
            <person name="Malas T.B."/>
            <person name="Moussa E."/>
            <person name="Nair M."/>
            <person name="Reid A.J."/>
            <person name="Sanders M."/>
            <person name="Sharma J."/>
            <person name="Tracey A."/>
            <person name="Quail M.A."/>
            <person name="Weir W."/>
            <person name="Wastling J.M."/>
            <person name="Hall N."/>
            <person name="Willadsen P."/>
            <person name="Lingelbach K."/>
            <person name="Shiels B."/>
            <person name="Tait A."/>
            <person name="Berriman M."/>
            <person name="Allred D.R."/>
            <person name="Pain A."/>
        </authorList>
    </citation>
    <scope>NUCLEOTIDE SEQUENCE</scope>
    <source>
        <strain evidence="2">1802A</strain>
    </source>
</reference>
<reference evidence="2" key="2">
    <citation type="submission" date="2021-05" db="EMBL/GenBank/DDBJ databases">
        <authorList>
            <person name="Pain A."/>
        </authorList>
    </citation>
    <scope>NUCLEOTIDE SEQUENCE</scope>
    <source>
        <strain evidence="2">1802A</strain>
    </source>
</reference>
<dbReference type="PANTHER" id="PTHR33828">
    <property type="entry name" value="OS05G0596200 PROTEIN"/>
    <property type="match status" value="1"/>
</dbReference>
<evidence type="ECO:0000313" key="3">
    <source>
        <dbReference type="Proteomes" id="UP001195914"/>
    </source>
</evidence>
<dbReference type="PANTHER" id="PTHR33828:SF2">
    <property type="entry name" value="NUCLEOLIN"/>
    <property type="match status" value="1"/>
</dbReference>
<proteinExistence type="predicted"/>
<feature type="compositionally biased region" description="Basic and acidic residues" evidence="1">
    <location>
        <begin position="1"/>
        <end position="70"/>
    </location>
</feature>
<organism evidence="2 3">
    <name type="scientific">Babesia divergens</name>
    <dbReference type="NCBI Taxonomy" id="32595"/>
    <lineage>
        <taxon>Eukaryota</taxon>
        <taxon>Sar</taxon>
        <taxon>Alveolata</taxon>
        <taxon>Apicomplexa</taxon>
        <taxon>Aconoidasida</taxon>
        <taxon>Piroplasmida</taxon>
        <taxon>Babesiidae</taxon>
        <taxon>Babesia</taxon>
    </lineage>
</organism>
<sequence length="170" mass="19073">MVKEKTEKNSKKAAEPKKTSSAKKKVEKDTKKATAKKTPKEAETKKKVNKSVEKKVCRETQNNQKKETTVKAEPAPSIFSKPGQKHITPPKGDGTRGFYESLYEANPKSVIAIAYCVEHGLFGVQKHQELFEKYQMLRKEGHMKGGSGAIRPQAIKYLEKSKPKNAKSQQ</sequence>